<keyword evidence="6" id="KW-0676">Redox-active center</keyword>
<evidence type="ECO:0000256" key="3">
    <source>
        <dbReference type="ARBA" id="ARBA00022448"/>
    </source>
</evidence>
<feature type="domain" description="Glutaredoxin" evidence="8">
    <location>
        <begin position="8"/>
        <end position="72"/>
    </location>
</feature>
<evidence type="ECO:0000313" key="10">
    <source>
        <dbReference type="Proteomes" id="UP001176521"/>
    </source>
</evidence>
<evidence type="ECO:0000256" key="4">
    <source>
        <dbReference type="ARBA" id="ARBA00022982"/>
    </source>
</evidence>
<dbReference type="GO" id="GO:0005634">
    <property type="term" value="C:nucleus"/>
    <property type="evidence" value="ECO:0007669"/>
    <property type="project" value="TreeGrafter"/>
</dbReference>
<evidence type="ECO:0000256" key="2">
    <source>
        <dbReference type="ARBA" id="ARBA00012310"/>
    </source>
</evidence>
<dbReference type="GO" id="GO:0015038">
    <property type="term" value="F:glutathione disulfide oxidoreductase activity"/>
    <property type="evidence" value="ECO:0007669"/>
    <property type="project" value="TreeGrafter"/>
</dbReference>
<dbReference type="Proteomes" id="UP001176521">
    <property type="component" value="Unassembled WGS sequence"/>
</dbReference>
<evidence type="ECO:0000256" key="6">
    <source>
        <dbReference type="ARBA" id="ARBA00023284"/>
    </source>
</evidence>
<dbReference type="PROSITE" id="PS51354">
    <property type="entry name" value="GLUTAREDOXIN_2"/>
    <property type="match status" value="1"/>
</dbReference>
<comment type="caution">
    <text evidence="9">The sequence shown here is derived from an EMBL/GenBank/DDBJ whole genome shotgun (WGS) entry which is preliminary data.</text>
</comment>
<dbReference type="Gene3D" id="3.40.30.10">
    <property type="entry name" value="Glutaredoxin"/>
    <property type="match status" value="1"/>
</dbReference>
<dbReference type="GO" id="GO:0034599">
    <property type="term" value="P:cellular response to oxidative stress"/>
    <property type="evidence" value="ECO:0007669"/>
    <property type="project" value="TreeGrafter"/>
</dbReference>
<dbReference type="Pfam" id="PF00462">
    <property type="entry name" value="Glutaredoxin"/>
    <property type="match status" value="1"/>
</dbReference>
<evidence type="ECO:0000259" key="8">
    <source>
        <dbReference type="Pfam" id="PF00462"/>
    </source>
</evidence>
<dbReference type="PRINTS" id="PR00160">
    <property type="entry name" value="GLUTAREDOXIN"/>
</dbReference>
<accession>A0AAN6G8U4</accession>
<dbReference type="EC" id="1.11.1.9" evidence="2"/>
<feature type="non-terminal residue" evidence="9">
    <location>
        <position position="1"/>
    </location>
</feature>
<dbReference type="FunFam" id="3.40.30.10:FF:000026">
    <property type="entry name" value="Glutaredoxin 2"/>
    <property type="match status" value="1"/>
</dbReference>
<dbReference type="NCBIfam" id="TIGR02180">
    <property type="entry name" value="GRX_euk"/>
    <property type="match status" value="1"/>
</dbReference>
<comment type="catalytic activity">
    <reaction evidence="1">
        <text>2 glutathione + H2O2 = glutathione disulfide + 2 H2O</text>
        <dbReference type="Rhea" id="RHEA:16833"/>
        <dbReference type="ChEBI" id="CHEBI:15377"/>
        <dbReference type="ChEBI" id="CHEBI:16240"/>
        <dbReference type="ChEBI" id="CHEBI:57925"/>
        <dbReference type="ChEBI" id="CHEBI:58297"/>
        <dbReference type="EC" id="1.11.1.9"/>
    </reaction>
</comment>
<name>A0AAN6G8U4_9BASI</name>
<reference evidence="9" key="1">
    <citation type="journal article" date="2023" name="PhytoFront">
        <title>Draft Genome Resources of Seven Strains of Tilletia horrida, Causal Agent of Kernel Smut of Rice.</title>
        <authorList>
            <person name="Khanal S."/>
            <person name="Antony Babu S."/>
            <person name="Zhou X.G."/>
        </authorList>
    </citation>
    <scope>NUCLEOTIDE SEQUENCE</scope>
    <source>
        <strain evidence="9">TX3</strain>
    </source>
</reference>
<evidence type="ECO:0000256" key="1">
    <source>
        <dbReference type="ARBA" id="ARBA00000217"/>
    </source>
</evidence>
<dbReference type="InterPro" id="IPR011767">
    <property type="entry name" value="GLR_AS"/>
</dbReference>
<keyword evidence="3" id="KW-0813">Transport</keyword>
<dbReference type="EMBL" id="JAPDMQ010000417">
    <property type="protein sequence ID" value="KAK0525069.1"/>
    <property type="molecule type" value="Genomic_DNA"/>
</dbReference>
<keyword evidence="4" id="KW-0249">Electron transport</keyword>
<dbReference type="InterPro" id="IPR036249">
    <property type="entry name" value="Thioredoxin-like_sf"/>
</dbReference>
<gene>
    <name evidence="9" type="primary">TTR1_3</name>
    <name evidence="9" type="ORF">OC842_005624</name>
</gene>
<organism evidence="9 10">
    <name type="scientific">Tilletia horrida</name>
    <dbReference type="NCBI Taxonomy" id="155126"/>
    <lineage>
        <taxon>Eukaryota</taxon>
        <taxon>Fungi</taxon>
        <taxon>Dikarya</taxon>
        <taxon>Basidiomycota</taxon>
        <taxon>Ustilaginomycotina</taxon>
        <taxon>Exobasidiomycetes</taxon>
        <taxon>Tilletiales</taxon>
        <taxon>Tilletiaceae</taxon>
        <taxon>Tilletia</taxon>
    </lineage>
</organism>
<dbReference type="GO" id="GO:0005737">
    <property type="term" value="C:cytoplasm"/>
    <property type="evidence" value="ECO:0007669"/>
    <property type="project" value="TreeGrafter"/>
</dbReference>
<dbReference type="PANTHER" id="PTHR45694:SF18">
    <property type="entry name" value="GLUTAREDOXIN-1-RELATED"/>
    <property type="match status" value="1"/>
</dbReference>
<dbReference type="CDD" id="cd03419">
    <property type="entry name" value="GRX_GRXh_1_2_like"/>
    <property type="match status" value="1"/>
</dbReference>
<keyword evidence="10" id="KW-1185">Reference proteome</keyword>
<sequence length="95" mass="10348">ELIAKNLVAVFSKSYCPYCVRAKRIISDLNLGDKVGIIELDHDKNGAAIQDYLQSKTGQRTVPNIFIKQEHVGGCSDLQSLQASGKLPKMVGQSS</sequence>
<dbReference type="GO" id="GO:0004364">
    <property type="term" value="F:glutathione transferase activity"/>
    <property type="evidence" value="ECO:0007669"/>
    <property type="project" value="UniProtKB-EC"/>
</dbReference>
<evidence type="ECO:0000256" key="5">
    <source>
        <dbReference type="ARBA" id="ARBA00023157"/>
    </source>
</evidence>
<evidence type="ECO:0000313" key="9">
    <source>
        <dbReference type="EMBL" id="KAK0525069.1"/>
    </source>
</evidence>
<dbReference type="InterPro" id="IPR014025">
    <property type="entry name" value="Glutaredoxin_subgr"/>
</dbReference>
<dbReference type="InterPro" id="IPR002109">
    <property type="entry name" value="Glutaredoxin"/>
</dbReference>
<evidence type="ECO:0000256" key="7">
    <source>
        <dbReference type="ARBA" id="ARBA00035808"/>
    </source>
</evidence>
<comment type="catalytic activity">
    <reaction evidence="7">
        <text>1-chloro-2,4-dinitrobenzene + glutathione = 2,4-dinitrophenyl-S-glutathione + chloride + H(+)</text>
        <dbReference type="Rhea" id="RHEA:51220"/>
        <dbReference type="ChEBI" id="CHEBI:15378"/>
        <dbReference type="ChEBI" id="CHEBI:17996"/>
        <dbReference type="ChEBI" id="CHEBI:34718"/>
        <dbReference type="ChEBI" id="CHEBI:57925"/>
        <dbReference type="ChEBI" id="CHEBI:133977"/>
        <dbReference type="EC" id="2.5.1.18"/>
    </reaction>
</comment>
<protein>
    <recommendedName>
        <fullName evidence="2">glutathione peroxidase</fullName>
        <ecNumber evidence="2">1.11.1.9</ecNumber>
    </recommendedName>
</protein>
<dbReference type="SUPFAM" id="SSF52833">
    <property type="entry name" value="Thioredoxin-like"/>
    <property type="match status" value="1"/>
</dbReference>
<dbReference type="InterPro" id="IPR011899">
    <property type="entry name" value="Glutaredoxin_euk/vir"/>
</dbReference>
<dbReference type="AlphaFoldDB" id="A0AAN6G8U4"/>
<keyword evidence="5" id="KW-1015">Disulfide bond</keyword>
<dbReference type="PANTHER" id="PTHR45694">
    <property type="entry name" value="GLUTAREDOXIN 2"/>
    <property type="match status" value="1"/>
</dbReference>
<proteinExistence type="predicted"/>
<dbReference type="GO" id="GO:0004602">
    <property type="term" value="F:glutathione peroxidase activity"/>
    <property type="evidence" value="ECO:0007669"/>
    <property type="project" value="UniProtKB-EC"/>
</dbReference>
<dbReference type="PROSITE" id="PS00195">
    <property type="entry name" value="GLUTAREDOXIN_1"/>
    <property type="match status" value="1"/>
</dbReference>